<proteinExistence type="predicted"/>
<accession>A0A831RJ06</accession>
<dbReference type="AlphaFoldDB" id="A0A831RJ06"/>
<evidence type="ECO:0000313" key="1">
    <source>
        <dbReference type="EMBL" id="HEB96117.1"/>
    </source>
</evidence>
<name>A0A831RJ06_9GAMM</name>
<dbReference type="EMBL" id="DRKP01000074">
    <property type="protein sequence ID" value="HEB96117.1"/>
    <property type="molecule type" value="Genomic_DNA"/>
</dbReference>
<protein>
    <submittedName>
        <fullName evidence="1">Uncharacterized protein</fullName>
    </submittedName>
</protein>
<reference evidence="1" key="1">
    <citation type="journal article" date="2020" name="mSystems">
        <title>Genome- and Community-Level Interaction Insights into Carbon Utilization and Element Cycling Functions of Hydrothermarchaeota in Hydrothermal Sediment.</title>
        <authorList>
            <person name="Zhou Z."/>
            <person name="Liu Y."/>
            <person name="Xu W."/>
            <person name="Pan J."/>
            <person name="Luo Z.H."/>
            <person name="Li M."/>
        </authorList>
    </citation>
    <scope>NUCLEOTIDE SEQUENCE [LARGE SCALE GENOMIC DNA]</scope>
    <source>
        <strain evidence="1">HyVt-443</strain>
    </source>
</reference>
<comment type="caution">
    <text evidence="1">The sequence shown here is derived from an EMBL/GenBank/DDBJ whole genome shotgun (WGS) entry which is preliminary data.</text>
</comment>
<sequence length="88" mass="9526">MDRSSLLFCAAAIGLSLAIAVLAWPYAAIPQQRLELSRQVMPAEDLGEVDLGEFGRVPVLELVEYYLENPPAPVAAGAPVRKVRFQGC</sequence>
<dbReference type="Proteomes" id="UP000886251">
    <property type="component" value="Unassembled WGS sequence"/>
</dbReference>
<organism evidence="1">
    <name type="scientific">Sedimenticola thiotaurini</name>
    <dbReference type="NCBI Taxonomy" id="1543721"/>
    <lineage>
        <taxon>Bacteria</taxon>
        <taxon>Pseudomonadati</taxon>
        <taxon>Pseudomonadota</taxon>
        <taxon>Gammaproteobacteria</taxon>
        <taxon>Chromatiales</taxon>
        <taxon>Sedimenticolaceae</taxon>
        <taxon>Sedimenticola</taxon>
    </lineage>
</organism>
<gene>
    <name evidence="1" type="ORF">ENI96_06780</name>
</gene>